<evidence type="ECO:0000256" key="1">
    <source>
        <dbReference type="HAMAP-Rule" id="MF_01411"/>
    </source>
</evidence>
<protein>
    <recommendedName>
        <fullName evidence="1">LPS-assembly protein LptD</fullName>
    </recommendedName>
</protein>
<gene>
    <name evidence="1" type="primary">lptD</name>
    <name evidence="3" type="ORF">LMS43_14825</name>
</gene>
<dbReference type="InterPro" id="IPR020889">
    <property type="entry name" value="LipoPS_assembly_LptD"/>
</dbReference>
<dbReference type="InterPro" id="IPR050218">
    <property type="entry name" value="LptD"/>
</dbReference>
<keyword evidence="4" id="KW-1185">Reference proteome</keyword>
<reference evidence="3" key="1">
    <citation type="submission" date="2021-11" db="EMBL/GenBank/DDBJ databases">
        <title>Draft genome sequence of Alcaligenes endophyticus type strain CCUG 75668T.</title>
        <authorList>
            <person name="Salva-Serra F."/>
            <person name="Duran R.E."/>
            <person name="Seeger M."/>
            <person name="Moore E.R.B."/>
            <person name="Jaen-Luchoro D."/>
        </authorList>
    </citation>
    <scope>NUCLEOTIDE SEQUENCE</scope>
    <source>
        <strain evidence="3">CCUG 75668</strain>
    </source>
</reference>
<evidence type="ECO:0000313" key="4">
    <source>
        <dbReference type="Proteomes" id="UP001168613"/>
    </source>
</evidence>
<name>A0ABT8EMP8_9BURK</name>
<dbReference type="EMBL" id="JAJHNU010000005">
    <property type="protein sequence ID" value="MDN4122565.1"/>
    <property type="molecule type" value="Genomic_DNA"/>
</dbReference>
<evidence type="ECO:0000259" key="2">
    <source>
        <dbReference type="Pfam" id="PF04453"/>
    </source>
</evidence>
<dbReference type="RefSeq" id="WP_266123906.1">
    <property type="nucleotide sequence ID" value="NZ_JAJHNU010000005.1"/>
</dbReference>
<organism evidence="3 4">
    <name type="scientific">Alcaligenes endophyticus</name>
    <dbReference type="NCBI Taxonomy" id="1929088"/>
    <lineage>
        <taxon>Bacteria</taxon>
        <taxon>Pseudomonadati</taxon>
        <taxon>Pseudomonadota</taxon>
        <taxon>Betaproteobacteria</taxon>
        <taxon>Burkholderiales</taxon>
        <taxon>Alcaligenaceae</taxon>
        <taxon>Alcaligenes</taxon>
    </lineage>
</organism>
<keyword evidence="1" id="KW-0998">Cell outer membrane</keyword>
<dbReference type="PANTHER" id="PTHR30189:SF1">
    <property type="entry name" value="LPS-ASSEMBLY PROTEIN LPTD"/>
    <property type="match status" value="1"/>
</dbReference>
<keyword evidence="1" id="KW-0472">Membrane</keyword>
<dbReference type="Pfam" id="PF04453">
    <property type="entry name" value="LptD"/>
    <property type="match status" value="1"/>
</dbReference>
<dbReference type="PANTHER" id="PTHR30189">
    <property type="entry name" value="LPS-ASSEMBLY PROTEIN"/>
    <property type="match status" value="1"/>
</dbReference>
<feature type="chain" id="PRO_5044901288" description="LPS-assembly protein LptD" evidence="1">
    <location>
        <begin position="21"/>
        <end position="782"/>
    </location>
</feature>
<keyword evidence="1" id="KW-0732">Signal</keyword>
<dbReference type="Proteomes" id="UP001168613">
    <property type="component" value="Unassembled WGS sequence"/>
</dbReference>
<evidence type="ECO:0000313" key="3">
    <source>
        <dbReference type="EMBL" id="MDN4122565.1"/>
    </source>
</evidence>
<proteinExistence type="inferred from homology"/>
<dbReference type="HAMAP" id="MF_01411">
    <property type="entry name" value="LPS_assembly_LptD"/>
    <property type="match status" value="1"/>
</dbReference>
<comment type="subunit">
    <text evidence="1">Component of the lipopolysaccharide transport and assembly complex. Interacts with LptE and LptA.</text>
</comment>
<feature type="signal peptide" evidence="1">
    <location>
        <begin position="1"/>
        <end position="20"/>
    </location>
</feature>
<sequence precursor="true">MRITVWVLSLWVAGTSLVGAAGPDNARPALQLSPQLTARPMPEEDMSVYLIGDQMNATEEGKLRIQGHAQVRRIDSVVKGDQIDYDRNTSEVVVSGNGLIMRDGTIARSPGFRYNLDAETGTMSAPHFWLGNAGGTGQAAEASILSRNHTRLQSVVYSGCPCPEPAWYIKAPTLDLYSAENEGVAKHGVLYFKGVPLLYSPYLSFPLRKERKSGFLMPTYGMTTRSGLDISLPYYLNLAPNFDATLTPRLLWKRGMMLGGEFRYLGNGYSGELSGTYLAKDKELDRKRWFGAATFRQTLAPSLTWDADLRKVSDDDYFRDFSSFGIDDATLQDLSSTVGVNWGISQYVSSSVRAYKYQTLQDATAGYRTPQYDRLPEFRVDARHYDWGGFDVTSENTATRFHMPFYSGRHSVFDRWRGERRAPDGSRLTSYTTVAYPVVKAGWYVTPKMGMHLSQYDTRWHTTDLPQYINKPTQAGRALPLFSLDSGMTFERNTTLFGNSSIQTLEPRAYYLYVPYRDQNDLPIFDTDISSFNFAQAFSENIYSGGWDRIANANQLSLGLTTRWMDADTGFERVVLQAAQRLYFEDQRVTLSERKARTDTRSDYLVGAYAALTNTFSVNFDAQFRSESGERNRMTTGVRWRPQRLATLAANYRYERDPDVVRYQYFSGEDKTKESVSLTAQWPLSNKLYGIGRFDYSLNESRSTQSILGLEYKGDCCWVGRMVVQRYAISAKETNQAIFFQLELSGLGGIGNDPMRLLRDRVVGYEPVTTPIPEKSTFERYE</sequence>
<accession>A0ABT8EMP8</accession>
<dbReference type="InterPro" id="IPR007543">
    <property type="entry name" value="LptD_C"/>
</dbReference>
<comment type="similarity">
    <text evidence="1">Belongs to the LptD family.</text>
</comment>
<comment type="subcellular location">
    <subcellularLocation>
        <location evidence="1">Cell outer membrane</location>
    </subcellularLocation>
</comment>
<comment type="function">
    <text evidence="1">Together with LptE, is involved in the assembly of lipopolysaccharide (LPS) at the surface of the outer membrane.</text>
</comment>
<comment type="caution">
    <text evidence="1">Lacks conserved residue(s) required for the propagation of feature annotation.</text>
</comment>
<comment type="caution">
    <text evidence="3">The sequence shown here is derived from an EMBL/GenBank/DDBJ whole genome shotgun (WGS) entry which is preliminary data.</text>
</comment>
<feature type="domain" description="LptD C-terminal" evidence="2">
    <location>
        <begin position="287"/>
        <end position="687"/>
    </location>
</feature>